<keyword evidence="1" id="KW-1133">Transmembrane helix</keyword>
<keyword evidence="1" id="KW-0812">Transmembrane</keyword>
<keyword evidence="3" id="KW-1185">Reference proteome</keyword>
<evidence type="ECO:0000313" key="2">
    <source>
        <dbReference type="EMBL" id="MFC3760794.1"/>
    </source>
</evidence>
<comment type="caution">
    <text evidence="2">The sequence shown here is derived from an EMBL/GenBank/DDBJ whole genome shotgun (WGS) entry which is preliminary data.</text>
</comment>
<dbReference type="RefSeq" id="WP_205117042.1">
    <property type="nucleotide sequence ID" value="NZ_JAFBCM010000001.1"/>
</dbReference>
<name>A0ABV7Y9Q7_9ACTN</name>
<dbReference type="Proteomes" id="UP001595699">
    <property type="component" value="Unassembled WGS sequence"/>
</dbReference>
<feature type="transmembrane region" description="Helical" evidence="1">
    <location>
        <begin position="51"/>
        <end position="71"/>
    </location>
</feature>
<keyword evidence="1" id="KW-0472">Membrane</keyword>
<protein>
    <submittedName>
        <fullName evidence="2">Uncharacterized protein</fullName>
    </submittedName>
</protein>
<feature type="transmembrane region" description="Helical" evidence="1">
    <location>
        <begin position="160"/>
        <end position="181"/>
    </location>
</feature>
<reference evidence="3" key="1">
    <citation type="journal article" date="2019" name="Int. J. Syst. Evol. Microbiol.">
        <title>The Global Catalogue of Microorganisms (GCM) 10K type strain sequencing project: providing services to taxonomists for standard genome sequencing and annotation.</title>
        <authorList>
            <consortium name="The Broad Institute Genomics Platform"/>
            <consortium name="The Broad Institute Genome Sequencing Center for Infectious Disease"/>
            <person name="Wu L."/>
            <person name="Ma J."/>
        </authorList>
    </citation>
    <scope>NUCLEOTIDE SEQUENCE [LARGE SCALE GENOMIC DNA]</scope>
    <source>
        <strain evidence="3">CGMCC 4.7241</strain>
    </source>
</reference>
<feature type="transmembrane region" description="Helical" evidence="1">
    <location>
        <begin position="21"/>
        <end position="39"/>
    </location>
</feature>
<proteinExistence type="predicted"/>
<dbReference type="EMBL" id="JBHRZH010000006">
    <property type="protein sequence ID" value="MFC3760794.1"/>
    <property type="molecule type" value="Genomic_DNA"/>
</dbReference>
<feature type="transmembrane region" description="Helical" evidence="1">
    <location>
        <begin position="78"/>
        <end position="98"/>
    </location>
</feature>
<feature type="transmembrane region" description="Helical" evidence="1">
    <location>
        <begin position="110"/>
        <end position="125"/>
    </location>
</feature>
<feature type="transmembrane region" description="Helical" evidence="1">
    <location>
        <begin position="132"/>
        <end position="148"/>
    </location>
</feature>
<evidence type="ECO:0000256" key="1">
    <source>
        <dbReference type="SAM" id="Phobius"/>
    </source>
</evidence>
<organism evidence="2 3">
    <name type="scientific">Tenggerimyces flavus</name>
    <dbReference type="NCBI Taxonomy" id="1708749"/>
    <lineage>
        <taxon>Bacteria</taxon>
        <taxon>Bacillati</taxon>
        <taxon>Actinomycetota</taxon>
        <taxon>Actinomycetes</taxon>
        <taxon>Propionibacteriales</taxon>
        <taxon>Nocardioidaceae</taxon>
        <taxon>Tenggerimyces</taxon>
    </lineage>
</organism>
<accession>A0ABV7Y9Q7</accession>
<sequence>MSDGDAVEQSTRTELLLRLRVGVLVVAGGALFVSGLTNLTRAWDSYDLPGVQLAAFAVLVAVLAREAYLLVRRRGWLLAHQLLAVAAVLAASVISYATLPTGHVATSGDWVYGVANWVGLAVLIGGRLRLQLAFLAVHGLLGVTHLLLTTEGTDSTWLRFATGSLGVLGYPLCIALPAAAFRRIATTVATNRRELERLRIDEAAAAETHLHRQTRFAHLTDSAMPLLEGLASGALDPQDAHVRRDCAIEAARMRRLFAEVDAVPHPLLHELRHCVEVADRKGVLVDFEARGTWRELGPDVRRDLTDGPLIALATARSWARLTVVGEPALVSVSVVADCGPIDVPAPATNVQLSEVRHDEVVWVEVRWQLEPSPR</sequence>
<evidence type="ECO:0000313" key="3">
    <source>
        <dbReference type="Proteomes" id="UP001595699"/>
    </source>
</evidence>
<gene>
    <name evidence="2" type="ORF">ACFOUW_08080</name>
</gene>